<comment type="subunit">
    <text evidence="4">The methyltransferase is composed of M and S polypeptides.</text>
</comment>
<reference evidence="6 7" key="1">
    <citation type="journal article" date="2020" name="Int. J. Med. Microbiol.">
        <title>Discovery of Paenibacillus larvae ERIC V: Phenotypic and genomic comparison to genotypes ERIC I-IV reveal different inventories of virulence factors which correlate with epidemiological prevalences of American Foulbrood.</title>
        <authorList>
            <person name="Beims H."/>
            <person name="Bunk B."/>
            <person name="Erler S."/>
            <person name="Mohr K.I."/>
            <person name="Sproer C."/>
            <person name="Pradella S."/>
            <person name="Gunther G."/>
            <person name="Rohde M."/>
            <person name="von der Ohe W."/>
            <person name="Steinert M."/>
        </authorList>
    </citation>
    <scope>NUCLEOTIDE SEQUENCE [LARGE SCALE GENOMIC DNA]</scope>
    <source>
        <strain evidence="6">Eric_V</strain>
    </source>
</reference>
<protein>
    <submittedName>
        <fullName evidence="6">Type-1 restriction enzyme StySJI specificity protein HsdS</fullName>
    </submittedName>
</protein>
<feature type="domain" description="Type I restriction modification DNA specificity" evidence="5">
    <location>
        <begin position="25"/>
        <end position="148"/>
    </location>
</feature>
<name>A0A6C0QQX1_9BACL</name>
<dbReference type="PANTHER" id="PTHR43140:SF1">
    <property type="entry name" value="TYPE I RESTRICTION ENZYME ECOKI SPECIFICITY SUBUNIT"/>
    <property type="match status" value="1"/>
</dbReference>
<evidence type="ECO:0000256" key="2">
    <source>
        <dbReference type="ARBA" id="ARBA00022747"/>
    </source>
</evidence>
<organism evidence="6 7">
    <name type="scientific">Paenibacillus larvae subsp. larvae</name>
    <dbReference type="NCBI Taxonomy" id="147375"/>
    <lineage>
        <taxon>Bacteria</taxon>
        <taxon>Bacillati</taxon>
        <taxon>Bacillota</taxon>
        <taxon>Bacilli</taxon>
        <taxon>Bacillales</taxon>
        <taxon>Paenibacillaceae</taxon>
        <taxon>Paenibacillus</taxon>
    </lineage>
</organism>
<dbReference type="AlphaFoldDB" id="A0A6C0QQX1"/>
<accession>A0A6C0QQX1</accession>
<dbReference type="InterPro" id="IPR000055">
    <property type="entry name" value="Restrct_endonuc_typeI_TRD"/>
</dbReference>
<evidence type="ECO:0000313" key="7">
    <source>
        <dbReference type="Proteomes" id="UP000464330"/>
    </source>
</evidence>
<dbReference type="SUPFAM" id="SSF116734">
    <property type="entry name" value="DNA methylase specificity domain"/>
    <property type="match status" value="2"/>
</dbReference>
<sequence>MSSIDPVSGQITFIKEREFSKVSKGYTYFQENDILFAKITPCMENGNTVIAKGMLNKFGFGSTEFYVLRPSNIVEGRFIYYLLRSEKFRKEAKAVMSGAVGQQRVPKKFLIDYPLCLPPLNEQKRIADKIESLFAKMDIAKRLIDEAKESFELRRAAILDKAFRGELTKEWRLSQVEILPNLETKIPYGWKHVILSDVVQVNPRRTKLQHISDEQECTFVPMGAVSEISGTIEEPEVKSFVIVKKGYTYFEENDIIFAKITPCMENGKTALASKLINGFGFGSTEFHVIRAKQHINNKYIYFLLRSSKFRYEAKMHMTGAVGQQRVPKSFLENYKFQLPPVEEQAKIVDLLEKIYDKEDKALVIEQLEESIKLLKQSIVQKAFRRELGTNDSTEESAIQLLIETLLSQMK</sequence>
<dbReference type="InterPro" id="IPR044946">
    <property type="entry name" value="Restrct_endonuc_typeI_TRD_sf"/>
</dbReference>
<dbReference type="InterPro" id="IPR051212">
    <property type="entry name" value="Type-I_RE_S_subunit"/>
</dbReference>
<dbReference type="EMBL" id="CP019717">
    <property type="protein sequence ID" value="QHZ51094.1"/>
    <property type="molecule type" value="Genomic_DNA"/>
</dbReference>
<dbReference type="CDD" id="cd17260">
    <property type="entry name" value="RMtype1_S_EcoEI-TRD1-CR1_like"/>
    <property type="match status" value="2"/>
</dbReference>
<keyword evidence="3" id="KW-0238">DNA-binding</keyword>
<dbReference type="GO" id="GO:0009307">
    <property type="term" value="P:DNA restriction-modification system"/>
    <property type="evidence" value="ECO:0007669"/>
    <property type="project" value="UniProtKB-KW"/>
</dbReference>
<dbReference type="PANTHER" id="PTHR43140">
    <property type="entry name" value="TYPE-1 RESTRICTION ENZYME ECOKI SPECIFICITY PROTEIN"/>
    <property type="match status" value="1"/>
</dbReference>
<evidence type="ECO:0000313" key="6">
    <source>
        <dbReference type="EMBL" id="QHZ51094.1"/>
    </source>
</evidence>
<dbReference type="Pfam" id="PF01420">
    <property type="entry name" value="Methylase_S"/>
    <property type="match status" value="2"/>
</dbReference>
<keyword evidence="2" id="KW-0680">Restriction system</keyword>
<evidence type="ECO:0000256" key="3">
    <source>
        <dbReference type="ARBA" id="ARBA00023125"/>
    </source>
</evidence>
<dbReference type="GO" id="GO:0003677">
    <property type="term" value="F:DNA binding"/>
    <property type="evidence" value="ECO:0007669"/>
    <property type="project" value="UniProtKB-KW"/>
</dbReference>
<feature type="domain" description="Type I restriction modification DNA specificity" evidence="5">
    <location>
        <begin position="189"/>
        <end position="356"/>
    </location>
</feature>
<comment type="similarity">
    <text evidence="1">Belongs to the type-I restriction system S methylase family.</text>
</comment>
<evidence type="ECO:0000256" key="4">
    <source>
        <dbReference type="ARBA" id="ARBA00038652"/>
    </source>
</evidence>
<proteinExistence type="inferred from homology"/>
<evidence type="ECO:0000259" key="5">
    <source>
        <dbReference type="Pfam" id="PF01420"/>
    </source>
</evidence>
<dbReference type="REBASE" id="379191">
    <property type="entry name" value="S.PlacVORF1943P"/>
</dbReference>
<dbReference type="Gene3D" id="3.90.220.20">
    <property type="entry name" value="DNA methylase specificity domains"/>
    <property type="match status" value="2"/>
</dbReference>
<gene>
    <name evidence="6" type="primary">hsdS</name>
    <name evidence="6" type="ORF">ERICV_01944</name>
</gene>
<dbReference type="Proteomes" id="UP000464330">
    <property type="component" value="Chromosome"/>
</dbReference>
<evidence type="ECO:0000256" key="1">
    <source>
        <dbReference type="ARBA" id="ARBA00010923"/>
    </source>
</evidence>